<dbReference type="InterPro" id="IPR041389">
    <property type="entry name" value="Importin_rep_6"/>
</dbReference>
<dbReference type="InterPro" id="IPR040122">
    <property type="entry name" value="Importin_beta"/>
</dbReference>
<proteinExistence type="predicted"/>
<dbReference type="AlphaFoldDB" id="A0A177B0Q6"/>
<reference evidence="9 10" key="1">
    <citation type="submission" date="2016-04" db="EMBL/GenBank/DDBJ databases">
        <title>The genome of Intoshia linei affirms orthonectids as highly simplified spiralians.</title>
        <authorList>
            <person name="Mikhailov K.V."/>
            <person name="Slusarev G.S."/>
            <person name="Nikitin M.A."/>
            <person name="Logacheva M.D."/>
            <person name="Penin A."/>
            <person name="Aleoshin V."/>
            <person name="Panchin Y.V."/>
        </authorList>
    </citation>
    <scope>NUCLEOTIDE SEQUENCE [LARGE SCALE GENOMIC DNA]</scope>
    <source>
        <strain evidence="9">Intl2013</strain>
        <tissue evidence="9">Whole animal</tissue>
    </source>
</reference>
<dbReference type="InterPro" id="IPR000357">
    <property type="entry name" value="HEAT"/>
</dbReference>
<sequence length="1098" mass="126806">MGELVQFTNIIKNLSSNENEIRSLAENEYNSIEIKEKINLLIQFSIKNDTESQPRDMCCVLLRRIFSKELIQYWDCTDIPTRQDLKSKMLLMLNYALSQNQLYTKICDTVCEFVRFLIEIHQDGDKDWIPFLDIICTNATSPNETTCLTCLYIINDVPSMLDETIGGMQDMVITIFDKNLCNSNVLDILYMCCRALCSFVMYNLSESEEYDKFYKYLPYIFEVHKQTVGKDDIDLIKSIIEIAEHCPKYFINHIQPIIELSLTILDDPHVDEEWRSLSLELIITTCESSSAACRKQEDLITKFVDSLLKIMTELDDDQKEWLESEEDEDSCDDGLPSTAEAALDRLSICIGGKLVVNAFFRQLEMLVTQENWKFRYTAMMAISSIGEGGCKEMEPYLGDLVQACGYLAKDKHPRVRYATCNAIGQMSSDFSPVFQKTYHFEIVNIICNMLSDPVNRVRAHAASALVNFCDECLKRVFIPYMSKIIDALQNVMNDTMSDFTISNKKLVLEHTVTALAAIADTTESAFLPYYDTFMPGLKAIVRHCAEKDFGIFRGKTIECISLIGVAVGKEKFMGDCEDVVNLLLDTQKAQQDQNIQFDNVEHSYMVSAWARMCKIMGKDFSKYLHIVMPPLMLAAKFSPEVRYCDKEERKEVEKNDDWEVIPVTDSKSLAVRTSGLEEKESAFSMLICYAQELKENFCEYVEPTLSLMLTHLDFQLDDSCRTLASEAIPHLITCIKEGSNEEKMRHVWSTLVVDIVIKALLNERESEVCTEMLENLSTCIEMIGEPALNEEQLQNLIKFIIAKLEDHHKLQLKRSEKRNDEYYDDIVEEQLMEEDEDSLFLLHRCNDLIGTLLDIYKDKYQIVEQLLSVICKMNTPSNPYADRNWALNVFCSIIKSLGKESVRYQRFFLPPIKEYICHSDQDLRQSACYSIGLMAEYGEGAYDDYIKESVPILINLCRETSRTDYNYWLAKENAVSSLAKIMKFTNDFRNSSELLKMWFEWMPITEDEDEAVFVYGFMCDLIESGNPFFKDNENIVKSIHHFSDALFADCIEEDSETYSRIKRLITDIYNNDALRLQYIDNLSEQRKDTLMNFLNIQN</sequence>
<evidence type="ECO:0000256" key="1">
    <source>
        <dbReference type="ARBA" id="ARBA00004123"/>
    </source>
</evidence>
<comment type="subcellular location">
    <subcellularLocation>
        <location evidence="2">Cytoplasm</location>
    </subcellularLocation>
    <subcellularLocation>
        <location evidence="1">Nucleus</location>
    </subcellularLocation>
</comment>
<dbReference type="PANTHER" id="PTHR10527">
    <property type="entry name" value="IMPORTIN BETA"/>
    <property type="match status" value="1"/>
</dbReference>
<keyword evidence="4" id="KW-0963">Cytoplasm</keyword>
<gene>
    <name evidence="9" type="ORF">A3Q56_04462</name>
</gene>
<keyword evidence="5" id="KW-0677">Repeat</keyword>
<keyword evidence="7" id="KW-0539">Nucleus</keyword>
<evidence type="ECO:0000256" key="3">
    <source>
        <dbReference type="ARBA" id="ARBA00022448"/>
    </source>
</evidence>
<dbReference type="Proteomes" id="UP000078046">
    <property type="component" value="Unassembled WGS sequence"/>
</dbReference>
<dbReference type="Gene3D" id="1.25.10.10">
    <property type="entry name" value="Leucine-rich Repeat Variant"/>
    <property type="match status" value="1"/>
</dbReference>
<dbReference type="OrthoDB" id="543373at2759"/>
<dbReference type="EMBL" id="LWCA01000571">
    <property type="protein sequence ID" value="OAF67806.1"/>
    <property type="molecule type" value="Genomic_DNA"/>
</dbReference>
<name>A0A177B0Q6_9BILA</name>
<evidence type="ECO:0000313" key="10">
    <source>
        <dbReference type="Proteomes" id="UP000078046"/>
    </source>
</evidence>
<dbReference type="Pfam" id="PF02985">
    <property type="entry name" value="HEAT"/>
    <property type="match status" value="2"/>
</dbReference>
<feature type="domain" description="IPO4/5-like TPR repeats" evidence="8">
    <location>
        <begin position="100"/>
        <end position="260"/>
    </location>
</feature>
<evidence type="ECO:0000256" key="4">
    <source>
        <dbReference type="ARBA" id="ARBA00022490"/>
    </source>
</evidence>
<comment type="caution">
    <text evidence="9">The sequence shown here is derived from an EMBL/GenBank/DDBJ whole genome shotgun (WGS) entry which is preliminary data.</text>
</comment>
<dbReference type="SUPFAM" id="SSF48371">
    <property type="entry name" value="ARM repeat"/>
    <property type="match status" value="2"/>
</dbReference>
<keyword evidence="6" id="KW-0653">Protein transport</keyword>
<dbReference type="GO" id="GO:0005737">
    <property type="term" value="C:cytoplasm"/>
    <property type="evidence" value="ECO:0007669"/>
    <property type="project" value="UniProtKB-SubCell"/>
</dbReference>
<keyword evidence="3" id="KW-0813">Transport</keyword>
<dbReference type="Pfam" id="PF18808">
    <property type="entry name" value="Importin_rep_4"/>
    <property type="match status" value="1"/>
</dbReference>
<evidence type="ECO:0000259" key="8">
    <source>
        <dbReference type="Pfam" id="PF25780"/>
    </source>
</evidence>
<evidence type="ECO:0000313" key="9">
    <source>
        <dbReference type="EMBL" id="OAF67806.1"/>
    </source>
</evidence>
<dbReference type="InterPro" id="IPR016024">
    <property type="entry name" value="ARM-type_fold"/>
</dbReference>
<dbReference type="InterPro" id="IPR057672">
    <property type="entry name" value="TPR_IPO4/5"/>
</dbReference>
<dbReference type="Pfam" id="PF25780">
    <property type="entry name" value="TPR_IPO5"/>
    <property type="match status" value="1"/>
</dbReference>
<keyword evidence="10" id="KW-1185">Reference proteome</keyword>
<organism evidence="9 10">
    <name type="scientific">Intoshia linei</name>
    <dbReference type="NCBI Taxonomy" id="1819745"/>
    <lineage>
        <taxon>Eukaryota</taxon>
        <taxon>Metazoa</taxon>
        <taxon>Spiralia</taxon>
        <taxon>Lophotrochozoa</taxon>
        <taxon>Mesozoa</taxon>
        <taxon>Orthonectida</taxon>
        <taxon>Rhopaluridae</taxon>
        <taxon>Intoshia</taxon>
    </lineage>
</organism>
<dbReference type="Pfam" id="PF18829">
    <property type="entry name" value="Importin_rep_6"/>
    <property type="match status" value="1"/>
</dbReference>
<evidence type="ECO:0000256" key="2">
    <source>
        <dbReference type="ARBA" id="ARBA00004496"/>
    </source>
</evidence>
<dbReference type="GO" id="GO:0005634">
    <property type="term" value="C:nucleus"/>
    <property type="evidence" value="ECO:0007669"/>
    <property type="project" value="UniProtKB-SubCell"/>
</dbReference>
<evidence type="ECO:0000256" key="7">
    <source>
        <dbReference type="ARBA" id="ARBA00023242"/>
    </source>
</evidence>
<protein>
    <submittedName>
        <fullName evidence="9">Importin subunit beta-3</fullName>
    </submittedName>
</protein>
<accession>A0A177B0Q6</accession>
<dbReference type="InterPro" id="IPR041653">
    <property type="entry name" value="Importin_rep_4"/>
</dbReference>
<dbReference type="GO" id="GO:0006606">
    <property type="term" value="P:protein import into nucleus"/>
    <property type="evidence" value="ECO:0007669"/>
    <property type="project" value="InterPro"/>
</dbReference>
<evidence type="ECO:0000256" key="5">
    <source>
        <dbReference type="ARBA" id="ARBA00022737"/>
    </source>
</evidence>
<dbReference type="InterPro" id="IPR011989">
    <property type="entry name" value="ARM-like"/>
</dbReference>
<evidence type="ECO:0000256" key="6">
    <source>
        <dbReference type="ARBA" id="ARBA00022927"/>
    </source>
</evidence>